<sequence length="240" mass="24144">MGGRALTPLSRPPRACRPAGEPPGGPRRIRPSSAAVPPGGPGGPEGGPGCGGRGQGAAAAGPAGPRPNRHPPTPAAPLHTPTPARTGRAARPAPAPAGPLAGGPPSLPVGAPQAPESPAPATLAPALSPFHSLPGAWRGPANPRPHIRVRGAGNGLGSSAAAATAPPWAPARAFPCQARGPRRQGCRGCTRRGSSLLQHHYRHCEDITPEPLLCPPKRQLSYHLGGRAKGGRGEKCTRSR</sequence>
<gene>
    <name evidence="1" type="ORF">MRATA1EN22A_LOCUS13854</name>
</gene>
<name>A0AC59Z4C6_RANTA</name>
<evidence type="ECO:0000313" key="1">
    <source>
        <dbReference type="EMBL" id="CAN0220592.1"/>
    </source>
</evidence>
<reference evidence="1" key="1">
    <citation type="submission" date="2023-05" db="EMBL/GenBank/DDBJ databases">
        <authorList>
            <consortium name="ELIXIR-Norway"/>
        </authorList>
    </citation>
    <scope>NUCLEOTIDE SEQUENCE</scope>
</reference>
<dbReference type="EMBL" id="OX596108">
    <property type="protein sequence ID" value="CAN0220592.1"/>
    <property type="molecule type" value="Genomic_DNA"/>
</dbReference>
<reference evidence="1" key="2">
    <citation type="submission" date="2025-03" db="EMBL/GenBank/DDBJ databases">
        <authorList>
            <consortium name="ELIXIR-Norway"/>
            <consortium name="Elixir Norway"/>
        </authorList>
    </citation>
    <scope>NUCLEOTIDE SEQUENCE</scope>
</reference>
<dbReference type="Proteomes" id="UP001162501">
    <property type="component" value="Chromosome 24"/>
</dbReference>
<proteinExistence type="predicted"/>
<protein>
    <submittedName>
        <fullName evidence="1">Uncharacterized protein</fullName>
    </submittedName>
</protein>
<organism evidence="1 2">
    <name type="scientific">Rangifer tarandus platyrhynchus</name>
    <name type="common">Svalbard reindeer</name>
    <dbReference type="NCBI Taxonomy" id="3082113"/>
    <lineage>
        <taxon>Eukaryota</taxon>
        <taxon>Metazoa</taxon>
        <taxon>Chordata</taxon>
        <taxon>Craniata</taxon>
        <taxon>Vertebrata</taxon>
        <taxon>Euteleostomi</taxon>
        <taxon>Mammalia</taxon>
        <taxon>Eutheria</taxon>
        <taxon>Laurasiatheria</taxon>
        <taxon>Artiodactyla</taxon>
        <taxon>Ruminantia</taxon>
        <taxon>Pecora</taxon>
        <taxon>Cervidae</taxon>
        <taxon>Odocoileinae</taxon>
        <taxon>Rangifer</taxon>
    </lineage>
</organism>
<evidence type="ECO:0000313" key="2">
    <source>
        <dbReference type="Proteomes" id="UP001162501"/>
    </source>
</evidence>
<accession>A0AC59Z4C6</accession>